<sequence>MLKSYAEMRNIDVVPYCEERDGLLYLNWAKCIDLLHQNGAEKVYWIPIPDERTGTSLRMTEVAFEDKNKVINRCYETRIKVVIDDNEYEMQSPVMNGSNPVKDNSMSQQRVWNSMCRSFVKCVAIHTGLGFDLWLKEEMKPFATGIPQEETKPSQAQLKTLKDVCKKHNINLEGWVLSAGKTMDTITANDVGQMLRTLNEKYGDEHAV</sequence>
<organism evidence="2">
    <name type="scientific">Siphoviridae sp. ctD6g5</name>
    <dbReference type="NCBI Taxonomy" id="2826196"/>
    <lineage>
        <taxon>Viruses</taxon>
        <taxon>Duplodnaviria</taxon>
        <taxon>Heunggongvirae</taxon>
        <taxon>Uroviricota</taxon>
        <taxon>Caudoviricetes</taxon>
    </lineage>
</organism>
<dbReference type="InterPro" id="IPR009425">
    <property type="entry name" value="DSRM_SSAP"/>
</dbReference>
<evidence type="ECO:0000259" key="1">
    <source>
        <dbReference type="Pfam" id="PF06378"/>
    </source>
</evidence>
<name>A0A8S5MRL8_9CAUD</name>
<proteinExistence type="predicted"/>
<dbReference type="Pfam" id="PF06378">
    <property type="entry name" value="SSAP_Sak"/>
    <property type="match status" value="1"/>
</dbReference>
<evidence type="ECO:0000313" key="2">
    <source>
        <dbReference type="EMBL" id="DAD84942.1"/>
    </source>
</evidence>
<accession>A0A8S5MRL8</accession>
<feature type="domain" description="SSAP RNA binding" evidence="1">
    <location>
        <begin position="4"/>
        <end position="165"/>
    </location>
</feature>
<protein>
    <recommendedName>
        <fullName evidence="1">SSAP RNA binding domain-containing protein</fullName>
    </recommendedName>
</protein>
<dbReference type="EMBL" id="BK014970">
    <property type="protein sequence ID" value="DAD84942.1"/>
    <property type="molecule type" value="Genomic_DNA"/>
</dbReference>
<reference evidence="2" key="1">
    <citation type="journal article" date="2021" name="Proc. Natl. Acad. Sci. U.S.A.">
        <title>A Catalog of Tens of Thousands of Viruses from Human Metagenomes Reveals Hidden Associations with Chronic Diseases.</title>
        <authorList>
            <person name="Tisza M.J."/>
            <person name="Buck C.B."/>
        </authorList>
    </citation>
    <scope>NUCLEOTIDE SEQUENCE</scope>
    <source>
        <strain evidence="2">CtD6g5</strain>
    </source>
</reference>